<proteinExistence type="predicted"/>
<feature type="compositionally biased region" description="Low complexity" evidence="1">
    <location>
        <begin position="7"/>
        <end position="18"/>
    </location>
</feature>
<name>A0A2M4CC65_9DIPT</name>
<dbReference type="EMBL" id="GGFJ01013792">
    <property type="protein sequence ID" value="MBW62933.1"/>
    <property type="molecule type" value="Transcribed_RNA"/>
</dbReference>
<sequence>MTGHHTGAALVVAALPDADAGDDDDDVRPIDPSAPAPPPPYFLRLTTTRTIRQEWPLKSQSLPDDDGVAMENFLVPL</sequence>
<dbReference type="AlphaFoldDB" id="A0A2M4CC65"/>
<reference evidence="2" key="1">
    <citation type="submission" date="2018-01" db="EMBL/GenBank/DDBJ databases">
        <title>An insight into the sialome of Amazonian anophelines.</title>
        <authorList>
            <person name="Ribeiro J.M."/>
            <person name="Scarpassa V."/>
            <person name="Calvo E."/>
        </authorList>
    </citation>
    <scope>NUCLEOTIDE SEQUENCE</scope>
    <source>
        <tissue evidence="2">Salivary glands</tissue>
    </source>
</reference>
<accession>A0A2M4CC65</accession>
<organism evidence="2">
    <name type="scientific">Anopheles marajoara</name>
    <dbReference type="NCBI Taxonomy" id="58244"/>
    <lineage>
        <taxon>Eukaryota</taxon>
        <taxon>Metazoa</taxon>
        <taxon>Ecdysozoa</taxon>
        <taxon>Arthropoda</taxon>
        <taxon>Hexapoda</taxon>
        <taxon>Insecta</taxon>
        <taxon>Pterygota</taxon>
        <taxon>Neoptera</taxon>
        <taxon>Endopterygota</taxon>
        <taxon>Diptera</taxon>
        <taxon>Nematocera</taxon>
        <taxon>Culicoidea</taxon>
        <taxon>Culicidae</taxon>
        <taxon>Anophelinae</taxon>
        <taxon>Anopheles</taxon>
    </lineage>
</organism>
<feature type="region of interest" description="Disordered" evidence="1">
    <location>
        <begin position="1"/>
        <end position="42"/>
    </location>
</feature>
<protein>
    <submittedName>
        <fullName evidence="2">Putative secreted protein</fullName>
    </submittedName>
</protein>
<feature type="compositionally biased region" description="Pro residues" evidence="1">
    <location>
        <begin position="32"/>
        <end position="41"/>
    </location>
</feature>
<evidence type="ECO:0000313" key="2">
    <source>
        <dbReference type="EMBL" id="MBW62933.1"/>
    </source>
</evidence>
<evidence type="ECO:0000256" key="1">
    <source>
        <dbReference type="SAM" id="MobiDB-lite"/>
    </source>
</evidence>